<comment type="caution">
    <text evidence="1">The sequence shown here is derived from an EMBL/GenBank/DDBJ whole genome shotgun (WGS) entry which is preliminary data.</text>
</comment>
<evidence type="ECO:0000313" key="1">
    <source>
        <dbReference type="EMBL" id="KAH3663853.1"/>
    </source>
</evidence>
<dbReference type="InterPro" id="IPR016181">
    <property type="entry name" value="Acyl_CoA_acyltransferase"/>
</dbReference>
<reference evidence="1" key="1">
    <citation type="journal article" date="2021" name="Open Biol.">
        <title>Shared evolutionary footprints suggest mitochondrial oxidative damage underlies multiple complex I losses in fungi.</title>
        <authorList>
            <person name="Schikora-Tamarit M.A."/>
            <person name="Marcet-Houben M."/>
            <person name="Nosek J."/>
            <person name="Gabaldon T."/>
        </authorList>
    </citation>
    <scope>NUCLEOTIDE SEQUENCE</scope>
    <source>
        <strain evidence="1">CBS6075</strain>
    </source>
</reference>
<gene>
    <name evidence="1" type="ORF">OGAPHI_005256</name>
</gene>
<dbReference type="SUPFAM" id="SSF55729">
    <property type="entry name" value="Acyl-CoA N-acyltransferases (Nat)"/>
    <property type="match status" value="1"/>
</dbReference>
<keyword evidence="2" id="KW-1185">Reference proteome</keyword>
<protein>
    <submittedName>
        <fullName evidence="1">Uncharacterized protein</fullName>
    </submittedName>
</protein>
<dbReference type="OrthoDB" id="4062597at2759"/>
<dbReference type="AlphaFoldDB" id="A0A9P8P1K8"/>
<dbReference type="GeneID" id="70237220"/>
<evidence type="ECO:0000313" key="2">
    <source>
        <dbReference type="Proteomes" id="UP000769157"/>
    </source>
</evidence>
<proteinExistence type="predicted"/>
<accession>A0A9P8P1K8</accession>
<name>A0A9P8P1K8_9ASCO</name>
<dbReference type="RefSeq" id="XP_046060189.1">
    <property type="nucleotide sequence ID" value="XM_046206421.1"/>
</dbReference>
<sequence>MVAGEIVVISLDQLTSTVEDVLIRVINRGYNKPRFRYGVIDTPRIKNSVLRDLSILEVENSYLALFLAPKTELTVVEDQDAQSLTRMFVNEWDSLEFDGTYSDQLDSDGLEARIVGTVGVKKTGSEYELTALTSFYPKLSTTLLDFMHGFCKRLGAPKTVVDVIYEHELVDFYEKHGYCTTKRTRCEIDPQTGYVKGTRLEDGIRATRNFVLVEMERQL</sequence>
<dbReference type="EMBL" id="JAEUBE010000366">
    <property type="protein sequence ID" value="KAH3663853.1"/>
    <property type="molecule type" value="Genomic_DNA"/>
</dbReference>
<dbReference type="Proteomes" id="UP000769157">
    <property type="component" value="Unassembled WGS sequence"/>
</dbReference>
<reference evidence="1" key="2">
    <citation type="submission" date="2021-01" db="EMBL/GenBank/DDBJ databases">
        <authorList>
            <person name="Schikora-Tamarit M.A."/>
        </authorList>
    </citation>
    <scope>NUCLEOTIDE SEQUENCE</scope>
    <source>
        <strain evidence="1">CBS6075</strain>
    </source>
</reference>
<organism evidence="1 2">
    <name type="scientific">Ogataea philodendri</name>
    <dbReference type="NCBI Taxonomy" id="1378263"/>
    <lineage>
        <taxon>Eukaryota</taxon>
        <taxon>Fungi</taxon>
        <taxon>Dikarya</taxon>
        <taxon>Ascomycota</taxon>
        <taxon>Saccharomycotina</taxon>
        <taxon>Pichiomycetes</taxon>
        <taxon>Pichiales</taxon>
        <taxon>Pichiaceae</taxon>
        <taxon>Ogataea</taxon>
    </lineage>
</organism>